<accession>A0A1L9Q596</accession>
<evidence type="ECO:0000313" key="1">
    <source>
        <dbReference type="EMBL" id="OJJ08916.1"/>
    </source>
</evidence>
<evidence type="ECO:0008006" key="3">
    <source>
        <dbReference type="Google" id="ProtNLM"/>
    </source>
</evidence>
<proteinExistence type="predicted"/>
<protein>
    <recommendedName>
        <fullName evidence="3">F-box domain-containing protein</fullName>
    </recommendedName>
</protein>
<dbReference type="OrthoDB" id="4505556at2759"/>
<dbReference type="EMBL" id="KV878141">
    <property type="protein sequence ID" value="OJJ08916.1"/>
    <property type="molecule type" value="Genomic_DNA"/>
</dbReference>
<keyword evidence="2" id="KW-1185">Reference proteome</keyword>
<reference evidence="2" key="1">
    <citation type="journal article" date="2017" name="Genome Biol.">
        <title>Comparative genomics reveals high biological diversity and specific adaptations in the industrially and medically important fungal genus Aspergillus.</title>
        <authorList>
            <person name="de Vries R.P."/>
            <person name="Riley R."/>
            <person name="Wiebenga A."/>
            <person name="Aguilar-Osorio G."/>
            <person name="Amillis S."/>
            <person name="Uchima C.A."/>
            <person name="Anderluh G."/>
            <person name="Asadollahi M."/>
            <person name="Askin M."/>
            <person name="Barry K."/>
            <person name="Battaglia E."/>
            <person name="Bayram O."/>
            <person name="Benocci T."/>
            <person name="Braus-Stromeyer S.A."/>
            <person name="Caldana C."/>
            <person name="Canovas D."/>
            <person name="Cerqueira G.C."/>
            <person name="Chen F."/>
            <person name="Chen W."/>
            <person name="Choi C."/>
            <person name="Clum A."/>
            <person name="Dos Santos R.A."/>
            <person name="Damasio A.R."/>
            <person name="Diallinas G."/>
            <person name="Emri T."/>
            <person name="Fekete E."/>
            <person name="Flipphi M."/>
            <person name="Freyberg S."/>
            <person name="Gallo A."/>
            <person name="Gournas C."/>
            <person name="Habgood R."/>
            <person name="Hainaut M."/>
            <person name="Harispe M.L."/>
            <person name="Henrissat B."/>
            <person name="Hilden K.S."/>
            <person name="Hope R."/>
            <person name="Hossain A."/>
            <person name="Karabika E."/>
            <person name="Karaffa L."/>
            <person name="Karanyi Z."/>
            <person name="Krasevec N."/>
            <person name="Kuo A."/>
            <person name="Kusch H."/>
            <person name="LaButti K."/>
            <person name="Lagendijk E.L."/>
            <person name="Lapidus A."/>
            <person name="Levasseur A."/>
            <person name="Lindquist E."/>
            <person name="Lipzen A."/>
            <person name="Logrieco A.F."/>
            <person name="MacCabe A."/>
            <person name="Maekelae M.R."/>
            <person name="Malavazi I."/>
            <person name="Melin P."/>
            <person name="Meyer V."/>
            <person name="Mielnichuk N."/>
            <person name="Miskei M."/>
            <person name="Molnar A.P."/>
            <person name="Mule G."/>
            <person name="Ngan C.Y."/>
            <person name="Orejas M."/>
            <person name="Orosz E."/>
            <person name="Ouedraogo J.P."/>
            <person name="Overkamp K.M."/>
            <person name="Park H.-S."/>
            <person name="Perrone G."/>
            <person name="Piumi F."/>
            <person name="Punt P.J."/>
            <person name="Ram A.F."/>
            <person name="Ramon A."/>
            <person name="Rauscher S."/>
            <person name="Record E."/>
            <person name="Riano-Pachon D.M."/>
            <person name="Robert V."/>
            <person name="Roehrig J."/>
            <person name="Ruller R."/>
            <person name="Salamov A."/>
            <person name="Salih N.S."/>
            <person name="Samson R.A."/>
            <person name="Sandor E."/>
            <person name="Sanguinetti M."/>
            <person name="Schuetze T."/>
            <person name="Sepcic K."/>
            <person name="Shelest E."/>
            <person name="Sherlock G."/>
            <person name="Sophianopoulou V."/>
            <person name="Squina F.M."/>
            <person name="Sun H."/>
            <person name="Susca A."/>
            <person name="Todd R.B."/>
            <person name="Tsang A."/>
            <person name="Unkles S.E."/>
            <person name="van de Wiele N."/>
            <person name="van Rossen-Uffink D."/>
            <person name="Oliveira J.V."/>
            <person name="Vesth T.C."/>
            <person name="Visser J."/>
            <person name="Yu J.-H."/>
            <person name="Zhou M."/>
            <person name="Andersen M.R."/>
            <person name="Archer D.B."/>
            <person name="Baker S.E."/>
            <person name="Benoit I."/>
            <person name="Brakhage A.A."/>
            <person name="Braus G.H."/>
            <person name="Fischer R."/>
            <person name="Frisvad J.C."/>
            <person name="Goldman G.H."/>
            <person name="Houbraken J."/>
            <person name="Oakley B."/>
            <person name="Pocsi I."/>
            <person name="Scazzocchio C."/>
            <person name="Seiboth B."/>
            <person name="vanKuyk P.A."/>
            <person name="Wortman J."/>
            <person name="Dyer P.S."/>
            <person name="Grigoriev I.V."/>
        </authorList>
    </citation>
    <scope>NUCLEOTIDE SEQUENCE [LARGE SCALE GENOMIC DNA]</scope>
    <source>
        <strain evidence="2">CBS 583.65</strain>
    </source>
</reference>
<dbReference type="AlphaFoldDB" id="A0A1L9Q596"/>
<dbReference type="Proteomes" id="UP000184073">
    <property type="component" value="Unassembled WGS sequence"/>
</dbReference>
<organism evidence="1 2">
    <name type="scientific">Aspergillus versicolor CBS 583.65</name>
    <dbReference type="NCBI Taxonomy" id="1036611"/>
    <lineage>
        <taxon>Eukaryota</taxon>
        <taxon>Fungi</taxon>
        <taxon>Dikarya</taxon>
        <taxon>Ascomycota</taxon>
        <taxon>Pezizomycotina</taxon>
        <taxon>Eurotiomycetes</taxon>
        <taxon>Eurotiomycetidae</taxon>
        <taxon>Eurotiales</taxon>
        <taxon>Aspergillaceae</taxon>
        <taxon>Aspergillus</taxon>
        <taxon>Aspergillus subgen. Nidulantes</taxon>
    </lineage>
</organism>
<gene>
    <name evidence="1" type="ORF">ASPVEDRAFT_879797</name>
</gene>
<name>A0A1L9Q596_ASPVE</name>
<evidence type="ECO:0000313" key="2">
    <source>
        <dbReference type="Proteomes" id="UP000184073"/>
    </source>
</evidence>
<dbReference type="GeneID" id="63733724"/>
<sequence length="382" mass="43337">MASQTEQKKTGLGDLPPELYDEVVYQAIDGFLHKDEKQALRQLMKVNKRFYNSCTRLIYRTAVLEIRNADPYIPDSFQQLSKSEHRQFVQHVDISSTGSSRWPNYAAKMQAVRDIPAVLGRFPALKSLHVDLETIAPPLHQLFGPQPPDHTDKVGLLDQRLGRDLDMYPNNIQALCLYHGMNIYRRSPGHIRSLNRIMPSLRHFKFVGGSLSIHSEGKQVLEALRYAKKLETLRLVGIFGRSIECITQIHRDIPLRRFDINEAMIPVSNLLTIANFASSLEALYIHGVWLTSGTWEGVFNSLCGARNITLFRGEDLGYSCNTFTGPFRSTASDDLALTRLKKQVSLNRERLGTITAYQSDHPCMSAVRHQVRCTVGEASVRW</sequence>
<dbReference type="RefSeq" id="XP_040674678.1">
    <property type="nucleotide sequence ID" value="XM_040818213.1"/>
</dbReference>
<dbReference type="SUPFAM" id="SSF52047">
    <property type="entry name" value="RNI-like"/>
    <property type="match status" value="1"/>
</dbReference>
<dbReference type="VEuPathDB" id="FungiDB:ASPVEDRAFT_879797"/>